<dbReference type="SMART" id="SM00473">
    <property type="entry name" value="PAN_AP"/>
    <property type="match status" value="2"/>
</dbReference>
<feature type="domain" description="Apple" evidence="2">
    <location>
        <begin position="154"/>
        <end position="230"/>
    </location>
</feature>
<feature type="region of interest" description="Disordered" evidence="1">
    <location>
        <begin position="69"/>
        <end position="97"/>
    </location>
</feature>
<organism evidence="3 4">
    <name type="scientific">Steinernema glaseri</name>
    <dbReference type="NCBI Taxonomy" id="37863"/>
    <lineage>
        <taxon>Eukaryota</taxon>
        <taxon>Metazoa</taxon>
        <taxon>Ecdysozoa</taxon>
        <taxon>Nematoda</taxon>
        <taxon>Chromadorea</taxon>
        <taxon>Rhabditida</taxon>
        <taxon>Tylenchina</taxon>
        <taxon>Panagrolaimomorpha</taxon>
        <taxon>Strongyloidoidea</taxon>
        <taxon>Steinernematidae</taxon>
        <taxon>Steinernema</taxon>
    </lineage>
</organism>
<dbReference type="GO" id="GO:0009653">
    <property type="term" value="P:anatomical structure morphogenesis"/>
    <property type="evidence" value="ECO:0007669"/>
    <property type="project" value="TreeGrafter"/>
</dbReference>
<evidence type="ECO:0000256" key="1">
    <source>
        <dbReference type="SAM" id="MobiDB-lite"/>
    </source>
</evidence>
<accession>A0A1I8AAT9</accession>
<sequence>MFIRGVDECVLSRHNSRTRPELLKDDLSNSIDYYENICLQGVEDIKQQTVNIATKVLSMIVNDKTEFEYQEEPGPVTRHHVPPQLTSTPSTTLPTSTPVTRVERDFNEDTIQLASNTILVTFSQQNATTHAPPKVPTTQPDLPSVTLFGAGFQCFHYKQNFMFGGYEEYRKQNLSLKRCLLLCSARQQIHCASVNFNRETKECVINGGSIAFSREQLVPSPSVDYFENRCKYHNPSKHRSRSNDEEIVAKCFAQRTQKLIEDFSGIALEGIGSERQCLFECGIARRNHKTACVAINWIPNVRGCILFSKIARDVVIRDSTAVFIKNSCSENDVFGDTTNTSQTKDSAEDYYTS</sequence>
<evidence type="ECO:0000313" key="3">
    <source>
        <dbReference type="Proteomes" id="UP000095287"/>
    </source>
</evidence>
<dbReference type="PANTHER" id="PTHR47327">
    <property type="entry name" value="FI18240P1-RELATED"/>
    <property type="match status" value="1"/>
</dbReference>
<dbReference type="PROSITE" id="PS50948">
    <property type="entry name" value="PAN"/>
    <property type="match status" value="1"/>
</dbReference>
<dbReference type="AlphaFoldDB" id="A0A1I8AAT9"/>
<dbReference type="WBParaSite" id="L893_g385.t1">
    <property type="protein sequence ID" value="L893_g385.t1"/>
    <property type="gene ID" value="L893_g385"/>
</dbReference>
<reference evidence="4" key="1">
    <citation type="submission" date="2016-11" db="UniProtKB">
        <authorList>
            <consortium name="WormBaseParasite"/>
        </authorList>
    </citation>
    <scope>IDENTIFICATION</scope>
</reference>
<proteinExistence type="predicted"/>
<evidence type="ECO:0000259" key="2">
    <source>
        <dbReference type="PROSITE" id="PS50948"/>
    </source>
</evidence>
<protein>
    <submittedName>
        <fullName evidence="4">Apple domain-containing protein</fullName>
    </submittedName>
</protein>
<feature type="compositionally biased region" description="Low complexity" evidence="1">
    <location>
        <begin position="82"/>
        <end position="97"/>
    </location>
</feature>
<evidence type="ECO:0000313" key="4">
    <source>
        <dbReference type="WBParaSite" id="L893_g385.t1"/>
    </source>
</evidence>
<dbReference type="SUPFAM" id="SSF57414">
    <property type="entry name" value="Hairpin loop containing domain-like"/>
    <property type="match status" value="1"/>
</dbReference>
<dbReference type="Proteomes" id="UP000095287">
    <property type="component" value="Unplaced"/>
</dbReference>
<keyword evidence="3" id="KW-1185">Reference proteome</keyword>
<name>A0A1I8AAT9_9BILA</name>
<dbReference type="Gene3D" id="3.50.4.10">
    <property type="entry name" value="Hepatocyte Growth Factor"/>
    <property type="match status" value="1"/>
</dbReference>
<dbReference type="InterPro" id="IPR052774">
    <property type="entry name" value="Celegans_DevNeuronal_Protein"/>
</dbReference>
<dbReference type="Pfam" id="PF00024">
    <property type="entry name" value="PAN_1"/>
    <property type="match status" value="1"/>
</dbReference>
<dbReference type="PANTHER" id="PTHR47327:SF1">
    <property type="entry name" value="RE15579P"/>
    <property type="match status" value="1"/>
</dbReference>
<dbReference type="CDD" id="cd01099">
    <property type="entry name" value="PAN_AP_HGF"/>
    <property type="match status" value="1"/>
</dbReference>
<dbReference type="InterPro" id="IPR003609">
    <property type="entry name" value="Pan_app"/>
</dbReference>